<name>A0AA88X658_9ASTE</name>
<evidence type="ECO:0000259" key="2">
    <source>
        <dbReference type="PROSITE" id="PS50076"/>
    </source>
</evidence>
<dbReference type="Gene3D" id="1.10.287.110">
    <property type="entry name" value="DnaJ domain"/>
    <property type="match status" value="1"/>
</dbReference>
<dbReference type="EMBL" id="JAVXUP010000051">
    <property type="protein sequence ID" value="KAK3040656.1"/>
    <property type="molecule type" value="Genomic_DNA"/>
</dbReference>
<feature type="compositionally biased region" description="Low complexity" evidence="1">
    <location>
        <begin position="274"/>
        <end position="305"/>
    </location>
</feature>
<dbReference type="Pfam" id="PF11926">
    <property type="entry name" value="DUF3444"/>
    <property type="match status" value="1"/>
</dbReference>
<accession>A0AA88X658</accession>
<dbReference type="InterPro" id="IPR001623">
    <property type="entry name" value="DnaJ_domain"/>
</dbReference>
<feature type="compositionally biased region" description="Polar residues" evidence="1">
    <location>
        <begin position="230"/>
        <end position="247"/>
    </location>
</feature>
<organism evidence="3 4">
    <name type="scientific">Escallonia herrerae</name>
    <dbReference type="NCBI Taxonomy" id="1293975"/>
    <lineage>
        <taxon>Eukaryota</taxon>
        <taxon>Viridiplantae</taxon>
        <taxon>Streptophyta</taxon>
        <taxon>Embryophyta</taxon>
        <taxon>Tracheophyta</taxon>
        <taxon>Spermatophyta</taxon>
        <taxon>Magnoliopsida</taxon>
        <taxon>eudicotyledons</taxon>
        <taxon>Gunneridae</taxon>
        <taxon>Pentapetalae</taxon>
        <taxon>asterids</taxon>
        <taxon>campanulids</taxon>
        <taxon>Escalloniales</taxon>
        <taxon>Escalloniaceae</taxon>
        <taxon>Escallonia</taxon>
    </lineage>
</organism>
<feature type="region of interest" description="Disordered" evidence="1">
    <location>
        <begin position="230"/>
        <end position="324"/>
    </location>
</feature>
<evidence type="ECO:0000313" key="3">
    <source>
        <dbReference type="EMBL" id="KAK3040656.1"/>
    </source>
</evidence>
<reference evidence="3" key="1">
    <citation type="submission" date="2022-12" db="EMBL/GenBank/DDBJ databases">
        <title>Draft genome assemblies for two species of Escallonia (Escalloniales).</title>
        <authorList>
            <person name="Chanderbali A."/>
            <person name="Dervinis C."/>
            <person name="Anghel I."/>
            <person name="Soltis D."/>
            <person name="Soltis P."/>
            <person name="Zapata F."/>
        </authorList>
    </citation>
    <scope>NUCLEOTIDE SEQUENCE</scope>
    <source>
        <strain evidence="3">UCBG64.0493</strain>
        <tissue evidence="3">Leaf</tissue>
    </source>
</reference>
<gene>
    <name evidence="3" type="ORF">RJ639_026977</name>
</gene>
<dbReference type="InterPro" id="IPR056988">
    <property type="entry name" value="Zn_ribbon_pln"/>
</dbReference>
<dbReference type="CDD" id="cd06257">
    <property type="entry name" value="DnaJ"/>
    <property type="match status" value="1"/>
</dbReference>
<dbReference type="Proteomes" id="UP001188597">
    <property type="component" value="Unassembled WGS sequence"/>
</dbReference>
<dbReference type="SUPFAM" id="SSF46565">
    <property type="entry name" value="Chaperone J-domain"/>
    <property type="match status" value="1"/>
</dbReference>
<keyword evidence="4" id="KW-1185">Reference proteome</keyword>
<dbReference type="PANTHER" id="PTHR44137:SF61">
    <property type="entry name" value="J DOMAIN-CONTAINING PROTEIN"/>
    <property type="match status" value="1"/>
</dbReference>
<feature type="domain" description="J" evidence="2">
    <location>
        <begin position="66"/>
        <end position="130"/>
    </location>
</feature>
<dbReference type="Pfam" id="PF00226">
    <property type="entry name" value="DnaJ"/>
    <property type="match status" value="1"/>
</dbReference>
<dbReference type="PANTHER" id="PTHR44137">
    <property type="entry name" value="BNAC03G44070D PROTEIN"/>
    <property type="match status" value="1"/>
</dbReference>
<dbReference type="SMART" id="SM00271">
    <property type="entry name" value="DnaJ"/>
    <property type="match status" value="1"/>
</dbReference>
<evidence type="ECO:0000256" key="1">
    <source>
        <dbReference type="SAM" id="MobiDB-lite"/>
    </source>
</evidence>
<evidence type="ECO:0000313" key="4">
    <source>
        <dbReference type="Proteomes" id="UP001188597"/>
    </source>
</evidence>
<dbReference type="InterPro" id="IPR024593">
    <property type="entry name" value="DUF3444"/>
</dbReference>
<proteinExistence type="predicted"/>
<feature type="region of interest" description="Disordered" evidence="1">
    <location>
        <begin position="139"/>
        <end position="186"/>
    </location>
</feature>
<dbReference type="AlphaFoldDB" id="A0AA88X658"/>
<comment type="caution">
    <text evidence="3">The sequence shown here is derived from an EMBL/GenBank/DDBJ whole genome shotgun (WGS) entry which is preliminary data.</text>
</comment>
<dbReference type="Pfam" id="PF23551">
    <property type="entry name" value="Zn_ribbon_20"/>
    <property type="match status" value="1"/>
</dbReference>
<dbReference type="PRINTS" id="PR00625">
    <property type="entry name" value="JDOMAIN"/>
</dbReference>
<dbReference type="PROSITE" id="PS50076">
    <property type="entry name" value="DNAJ_2"/>
    <property type="match status" value="1"/>
</dbReference>
<protein>
    <recommendedName>
        <fullName evidence="2">J domain-containing protein</fullName>
    </recommendedName>
</protein>
<sequence>MDCNKDEAVRAKEIAEKKLTEKDISGAKKFALKAHNLFPGLEGLSQFMATLDVYISAEKMINGEIDWYGVLGVDPFADDETIKKRYRKLALILHPDKNKSVGSDGAFKLVSHAWGLLSDKAKRTGYDQKLNLRNIYQKAATENPPTPGGRNGFHTSTTRKNFTKRDHKTSSNSQPIPTVPRPSDSSTFWTACNRCHMQYEYLRKYLNSKLLCPGCHVPFLAIEIPAPHVSSRNSSAHRPSYGPSNNVHGHYQGPYSTPGGARKGPASASSTPQAGPASASSTPRAGPASASSPAQAGPASASSPAQVARENLKRRRAEAQRTNVAIKKRRTEEHKLNSNRKETVYKMGMGNVAGGQRAEKVGISGSSKPNSTQELSQAETRTMLMGKARMEIRKKLDEWSMAAASKAAEKEMREIEKGKLKASVKNMEKATVNGLIKDGDMDGTVKIENLSLQSEKNLRATAATADSDEKAAEIISMSVPDPDFHDFDKDRSEKSFGDNQVWAAYDNDDGMPRYYALIQSVLSKRPFKMRISWLNSKSNAELGPINWVSSGFSKTSGDFRISKYEVYNTLNSFSHRVNWSKGPRGVIQIFPRKGDVWALYSNWSPDWNELTPDEVIHKYEMVEVLHDYNEGLGVTIVHLVKVIGFKSVFRQHLDAREVRTIPREEMFRFSHQVPSYLLTGQEAQKAPEGCWELDPAALPLELLQVTTEAKEVKAARYDGKATKPDGLEIVQKDKTGPPATQNAIRSKGEVNFKASFTA</sequence>
<dbReference type="InterPro" id="IPR036869">
    <property type="entry name" value="J_dom_sf"/>
</dbReference>